<accession>A0A2V0RCE9</accession>
<organism evidence="1">
    <name type="scientific">viral metagenome</name>
    <dbReference type="NCBI Taxonomy" id="1070528"/>
    <lineage>
        <taxon>unclassified sequences</taxon>
        <taxon>metagenomes</taxon>
        <taxon>organismal metagenomes</taxon>
    </lineage>
</organism>
<reference evidence="1" key="1">
    <citation type="submission" date="2017-04" db="EMBL/GenBank/DDBJ databases">
        <title>Unveiling RNA virosphere associated with marine microorganisms.</title>
        <authorList>
            <person name="Urayama S."/>
            <person name="Takaki Y."/>
            <person name="Nishi S."/>
            <person name="Yoshida Y."/>
            <person name="Deguchi S."/>
            <person name="Takai K."/>
            <person name="Nunoura T."/>
        </authorList>
    </citation>
    <scope>NUCLEOTIDE SEQUENCE</scope>
</reference>
<name>A0A2V0RCE9_9ZZZZ</name>
<comment type="caution">
    <text evidence="1">The sequence shown here is derived from an EMBL/GenBank/DDBJ whole genome shotgun (WGS) entry which is preliminary data.</text>
</comment>
<proteinExistence type="predicted"/>
<protein>
    <submittedName>
        <fullName evidence="1">Uncharacterized protein</fullName>
    </submittedName>
</protein>
<dbReference type="AlphaFoldDB" id="A0A2V0RCE9"/>
<evidence type="ECO:0000313" key="1">
    <source>
        <dbReference type="EMBL" id="GBH22884.1"/>
    </source>
</evidence>
<sequence>MDYFDALKIPRDLLNTANRTMTSSFVPSQYSSNMDPVAHIMNKEHSSVKRVNTKDVSAMAVKMGWSLAQAYSYIEACCQVPEHVNSTSATFFTNAYHASATDPLNSSVNTENTLWFVNAWGIADNGIRPEVTSWKKWASVAQKPAVLWTKDKVTVDPFSAAYDKYVPRMAVIWQSR</sequence>
<dbReference type="EMBL" id="BDQE01000146">
    <property type="protein sequence ID" value="GBH22884.1"/>
    <property type="molecule type" value="Genomic_RNA"/>
</dbReference>